<keyword evidence="5" id="KW-0032">Aminotransferase</keyword>
<evidence type="ECO:0000313" key="8">
    <source>
        <dbReference type="EMBL" id="GFJ93000.1"/>
    </source>
</evidence>
<evidence type="ECO:0000256" key="1">
    <source>
        <dbReference type="ARBA" id="ARBA00001933"/>
    </source>
</evidence>
<accession>A0A6V8LBJ9</accession>
<dbReference type="InterPro" id="IPR005814">
    <property type="entry name" value="Aminotrans_3"/>
</dbReference>
<protein>
    <recommendedName>
        <fullName evidence="4">alanine--glyoxylate transaminase</fullName>
        <ecNumber evidence="4">2.6.1.44</ecNumber>
    </recommendedName>
</protein>
<gene>
    <name evidence="8" type="ORF">Prum_066420</name>
</gene>
<dbReference type="AlphaFoldDB" id="A0A6V8LBJ9"/>
<keyword evidence="9" id="KW-1185">Reference proteome</keyword>
<sequence length="166" mass="16873">MTPDLLTFAKGIGNGFALAGVVGRAEVMEAVPAISFSTFGGNPISTAAGNAVLDYVLDHNLQANAQRVGAILLEGLRAAAAQQPIVAEVRGKGLMLAIEFVRSGTLEPDAAVTTRVFEACKAGGLLVGKGGLYGNVLRMGPPLTLSEEEAREGLAILVDAIASAAA</sequence>
<dbReference type="InterPro" id="IPR015421">
    <property type="entry name" value="PyrdxlP-dep_Trfase_major"/>
</dbReference>
<dbReference type="EC" id="2.6.1.44" evidence="4"/>
<dbReference type="GO" id="GO:0030170">
    <property type="term" value="F:pyridoxal phosphate binding"/>
    <property type="evidence" value="ECO:0007669"/>
    <property type="project" value="InterPro"/>
</dbReference>
<evidence type="ECO:0000256" key="4">
    <source>
        <dbReference type="ARBA" id="ARBA00013049"/>
    </source>
</evidence>
<evidence type="ECO:0000256" key="7">
    <source>
        <dbReference type="ARBA" id="ARBA00022898"/>
    </source>
</evidence>
<evidence type="ECO:0000256" key="6">
    <source>
        <dbReference type="ARBA" id="ARBA00022679"/>
    </source>
</evidence>
<dbReference type="PANTHER" id="PTHR45688:SF3">
    <property type="entry name" value="ALANINE--GLYOXYLATE AMINOTRANSFERASE 2, MITOCHONDRIAL"/>
    <property type="match status" value="1"/>
</dbReference>
<comment type="subunit">
    <text evidence="3">Homotetramer.</text>
</comment>
<evidence type="ECO:0000313" key="9">
    <source>
        <dbReference type="Proteomes" id="UP000482960"/>
    </source>
</evidence>
<proteinExistence type="inferred from homology"/>
<name>A0A6V8LBJ9_9ACTN</name>
<comment type="cofactor">
    <cofactor evidence="1">
        <name>pyridoxal 5'-phosphate</name>
        <dbReference type="ChEBI" id="CHEBI:597326"/>
    </cofactor>
</comment>
<dbReference type="Proteomes" id="UP000482960">
    <property type="component" value="Unassembled WGS sequence"/>
</dbReference>
<dbReference type="InterPro" id="IPR015424">
    <property type="entry name" value="PyrdxlP-dep_Trfase"/>
</dbReference>
<dbReference type="InterPro" id="IPR015422">
    <property type="entry name" value="PyrdxlP-dep_Trfase_small"/>
</dbReference>
<evidence type="ECO:0000256" key="3">
    <source>
        <dbReference type="ARBA" id="ARBA00011881"/>
    </source>
</evidence>
<dbReference type="SUPFAM" id="SSF53383">
    <property type="entry name" value="PLP-dependent transferases"/>
    <property type="match status" value="1"/>
</dbReference>
<evidence type="ECO:0000256" key="2">
    <source>
        <dbReference type="ARBA" id="ARBA00008954"/>
    </source>
</evidence>
<dbReference type="Gene3D" id="3.90.1150.10">
    <property type="entry name" value="Aspartate Aminotransferase, domain 1"/>
    <property type="match status" value="1"/>
</dbReference>
<comment type="caution">
    <text evidence="8">The sequence shown here is derived from an EMBL/GenBank/DDBJ whole genome shotgun (WGS) entry which is preliminary data.</text>
</comment>
<keyword evidence="7" id="KW-0663">Pyridoxal phosphate</keyword>
<dbReference type="GO" id="GO:0008453">
    <property type="term" value="F:alanine-glyoxylate transaminase activity"/>
    <property type="evidence" value="ECO:0007669"/>
    <property type="project" value="UniProtKB-EC"/>
</dbReference>
<dbReference type="PANTHER" id="PTHR45688">
    <property type="match status" value="1"/>
</dbReference>
<keyword evidence="6" id="KW-0808">Transferase</keyword>
<dbReference type="EMBL" id="BLPG01000001">
    <property type="protein sequence ID" value="GFJ93000.1"/>
    <property type="molecule type" value="Genomic_DNA"/>
</dbReference>
<reference evidence="8 9" key="2">
    <citation type="submission" date="2020-03" db="EMBL/GenBank/DDBJ databases">
        <authorList>
            <person name="Ichikawa N."/>
            <person name="Kimura A."/>
            <person name="Kitahashi Y."/>
            <person name="Uohara A."/>
        </authorList>
    </citation>
    <scope>NUCLEOTIDE SEQUENCE [LARGE SCALE GENOMIC DNA]</scope>
    <source>
        <strain evidence="8 9">NBRC 108638</strain>
    </source>
</reference>
<reference evidence="8 9" key="1">
    <citation type="submission" date="2020-03" db="EMBL/GenBank/DDBJ databases">
        <title>Whole genome shotgun sequence of Phytohabitans rumicis NBRC 108638.</title>
        <authorList>
            <person name="Komaki H."/>
            <person name="Tamura T."/>
        </authorList>
    </citation>
    <scope>NUCLEOTIDE SEQUENCE [LARGE SCALE GENOMIC DNA]</scope>
    <source>
        <strain evidence="8 9">NBRC 108638</strain>
    </source>
</reference>
<dbReference type="Gene3D" id="3.40.640.10">
    <property type="entry name" value="Type I PLP-dependent aspartate aminotransferase-like (Major domain)"/>
    <property type="match status" value="1"/>
</dbReference>
<dbReference type="Pfam" id="PF00202">
    <property type="entry name" value="Aminotran_3"/>
    <property type="match status" value="1"/>
</dbReference>
<comment type="similarity">
    <text evidence="2">Belongs to the class-III pyridoxal-phosphate-dependent aminotransferase family.</text>
</comment>
<organism evidence="8 9">
    <name type="scientific">Phytohabitans rumicis</name>
    <dbReference type="NCBI Taxonomy" id="1076125"/>
    <lineage>
        <taxon>Bacteria</taxon>
        <taxon>Bacillati</taxon>
        <taxon>Actinomycetota</taxon>
        <taxon>Actinomycetes</taxon>
        <taxon>Micromonosporales</taxon>
        <taxon>Micromonosporaceae</taxon>
    </lineage>
</organism>
<evidence type="ECO:0000256" key="5">
    <source>
        <dbReference type="ARBA" id="ARBA00022576"/>
    </source>
</evidence>